<evidence type="ECO:0000313" key="3">
    <source>
        <dbReference type="Proteomes" id="UP000177407"/>
    </source>
</evidence>
<protein>
    <recommendedName>
        <fullName evidence="1">Antitoxin SocA-like Panacea domain-containing protein</fullName>
    </recommendedName>
</protein>
<name>A0A1F5S366_9BACT</name>
<accession>A0A1F5S366</accession>
<comment type="caution">
    <text evidence="2">The sequence shown here is derived from an EMBL/GenBank/DDBJ whole genome shotgun (WGS) entry which is preliminary data.</text>
</comment>
<evidence type="ECO:0000259" key="1">
    <source>
        <dbReference type="Pfam" id="PF13274"/>
    </source>
</evidence>
<dbReference type="InterPro" id="IPR025272">
    <property type="entry name" value="SocA_Panacea"/>
</dbReference>
<reference evidence="2 3" key="1">
    <citation type="journal article" date="2016" name="Nat. Commun.">
        <title>Thousands of microbial genomes shed light on interconnected biogeochemical processes in an aquifer system.</title>
        <authorList>
            <person name="Anantharaman K."/>
            <person name="Brown C.T."/>
            <person name="Hug L.A."/>
            <person name="Sharon I."/>
            <person name="Castelle C.J."/>
            <person name="Probst A.J."/>
            <person name="Thomas B.C."/>
            <person name="Singh A."/>
            <person name="Wilkins M.J."/>
            <person name="Karaoz U."/>
            <person name="Brodie E.L."/>
            <person name="Williams K.H."/>
            <person name="Hubbard S.S."/>
            <person name="Banfield J.F."/>
        </authorList>
    </citation>
    <scope>NUCLEOTIDE SEQUENCE [LARGE SCALE GENOMIC DNA]</scope>
</reference>
<sequence>MLENTLFILDNFYGIITLNMWKMKNMPKINEKKYQEIILYLAEKLGGKIKGKKKLAKLLYFVDFDFFEKFEKSLTGDTYKALPMGPFPVTMEKVLADMTKERKIVVKFEKERADYNPTEIYLAKEKISGSFTEEEKQILDRVILKYGHLSGKQLEDLSHAEAPYIGTAPNQEIAYELAFYRGANSD</sequence>
<organism evidence="2 3">
    <name type="scientific">Candidatus Falkowbacteria bacterium RIFOXYA2_FULL_38_12</name>
    <dbReference type="NCBI Taxonomy" id="1797993"/>
    <lineage>
        <taxon>Bacteria</taxon>
        <taxon>Candidatus Falkowiibacteriota</taxon>
    </lineage>
</organism>
<feature type="domain" description="Antitoxin SocA-like Panacea" evidence="1">
    <location>
        <begin position="55"/>
        <end position="162"/>
    </location>
</feature>
<proteinExistence type="predicted"/>
<dbReference type="AlphaFoldDB" id="A0A1F5S366"/>
<gene>
    <name evidence="2" type="ORF">A2257_01410</name>
</gene>
<dbReference type="Proteomes" id="UP000177407">
    <property type="component" value="Unassembled WGS sequence"/>
</dbReference>
<dbReference type="EMBL" id="MFGA01000013">
    <property type="protein sequence ID" value="OGF21148.1"/>
    <property type="molecule type" value="Genomic_DNA"/>
</dbReference>
<evidence type="ECO:0000313" key="2">
    <source>
        <dbReference type="EMBL" id="OGF21148.1"/>
    </source>
</evidence>
<dbReference type="Pfam" id="PF13274">
    <property type="entry name" value="SocA_Panacea"/>
    <property type="match status" value="1"/>
</dbReference>